<feature type="domain" description="2EXR" evidence="2">
    <location>
        <begin position="274"/>
        <end position="388"/>
    </location>
</feature>
<evidence type="ECO:0000313" key="4">
    <source>
        <dbReference type="Proteomes" id="UP000237438"/>
    </source>
</evidence>
<dbReference type="OrthoDB" id="3596450at2759"/>
<dbReference type="PANTHER" id="PTHR35910:SF6">
    <property type="entry name" value="2EXR DOMAIN-CONTAINING PROTEIN"/>
    <property type="match status" value="1"/>
</dbReference>
<keyword evidence="4" id="KW-1185">Reference proteome</keyword>
<protein>
    <recommendedName>
        <fullName evidence="2">2EXR domain-containing protein</fullName>
    </recommendedName>
</protein>
<dbReference type="PANTHER" id="PTHR35910">
    <property type="entry name" value="2EXR DOMAIN-CONTAINING PROTEIN"/>
    <property type="match status" value="1"/>
</dbReference>
<accession>A0A2S4PKD9</accession>
<dbReference type="AlphaFoldDB" id="A0A2S4PKD9"/>
<feature type="compositionally biased region" description="Polar residues" evidence="1">
    <location>
        <begin position="132"/>
        <end position="149"/>
    </location>
</feature>
<gene>
    <name evidence="3" type="ORF">EPUL_006327</name>
</gene>
<comment type="caution">
    <text evidence="3">The sequence shown here is derived from an EMBL/GenBank/DDBJ whole genome shotgun (WGS) entry which is preliminary data.</text>
</comment>
<dbReference type="InterPro" id="IPR045518">
    <property type="entry name" value="2EXR"/>
</dbReference>
<dbReference type="Proteomes" id="UP000237438">
    <property type="component" value="Unassembled WGS sequence"/>
</dbReference>
<evidence type="ECO:0000313" key="3">
    <source>
        <dbReference type="EMBL" id="POS82485.1"/>
    </source>
</evidence>
<sequence>MDCIHQTVPEDCQRYNSGLHCDFRKCPYIHNAAQREETWRRCQEQGKVRGKNMSSADTFPIKWRSQFHEKNIHEDECLSPTAEGYQTSSTKKYSFNTKVIASLISYSYCVRSLSSYSLLEYMNPVNKERKNNTPTTVKDQQNHNKNNFNQPHTFSCLKNRLTSEARVLGSETKSLSEKCDPKVCKISPKISRIKCESTIGVQPSKVDLRQIREELSNWAPERLKWIDSLSKAGRQAYFQDMLKGRNQKSSINTKCETKKQSTTEPKSSAGEQRFQLFSRLPAEIRNQIWEYARQDCTSTCHVLLEIKQEPGDSIIIINGKYETVPNPILDARFRYLYHVPGLFGACRESRSIVKNLYGQPKMIAFNRATQRPYPSGKGTCILNFEQDRVFFISCGTFSQIPDLVKFMKHEERNQIKHLAIPFRDYFHESITVTRSLVHFPNLQTLDLVLGDDTDDLKRIGRNLDYSDFVQKSLLKQHLINDRDSLAEDLEDVIFDEIVNAYGNGNRNWSIPIVRTVLVSKSKARAWKIDGFQWETTSKSVPPRSIEA</sequence>
<dbReference type="EMBL" id="PEDP01002739">
    <property type="protein sequence ID" value="POS82485.1"/>
    <property type="molecule type" value="Genomic_DNA"/>
</dbReference>
<reference evidence="3 4" key="1">
    <citation type="submission" date="2017-10" db="EMBL/GenBank/DDBJ databases">
        <title>Development of genomic resources for the powdery mildew, Erysiphe pulchra.</title>
        <authorList>
            <person name="Wadl P.A."/>
            <person name="Mack B.M."/>
            <person name="Moore G."/>
            <person name="Beltz S.B."/>
        </authorList>
    </citation>
    <scope>NUCLEOTIDE SEQUENCE [LARGE SCALE GENOMIC DNA]</scope>
    <source>
        <strain evidence="3">Cflorida</strain>
    </source>
</reference>
<proteinExistence type="predicted"/>
<dbReference type="STRING" id="225359.A0A2S4PKD9"/>
<feature type="region of interest" description="Disordered" evidence="1">
    <location>
        <begin position="127"/>
        <end position="149"/>
    </location>
</feature>
<evidence type="ECO:0000259" key="2">
    <source>
        <dbReference type="Pfam" id="PF20150"/>
    </source>
</evidence>
<dbReference type="Pfam" id="PF20150">
    <property type="entry name" value="2EXR"/>
    <property type="match status" value="1"/>
</dbReference>
<feature type="region of interest" description="Disordered" evidence="1">
    <location>
        <begin position="249"/>
        <end position="269"/>
    </location>
</feature>
<evidence type="ECO:0000256" key="1">
    <source>
        <dbReference type="SAM" id="MobiDB-lite"/>
    </source>
</evidence>
<organism evidence="3 4">
    <name type="scientific">Erysiphe pulchra</name>
    <dbReference type="NCBI Taxonomy" id="225359"/>
    <lineage>
        <taxon>Eukaryota</taxon>
        <taxon>Fungi</taxon>
        <taxon>Dikarya</taxon>
        <taxon>Ascomycota</taxon>
        <taxon>Pezizomycotina</taxon>
        <taxon>Leotiomycetes</taxon>
        <taxon>Erysiphales</taxon>
        <taxon>Erysiphaceae</taxon>
        <taxon>Erysiphe</taxon>
    </lineage>
</organism>
<name>A0A2S4PKD9_9PEZI</name>